<comment type="caution">
    <text evidence="8">The sequence shown here is derived from an EMBL/GenBank/DDBJ whole genome shotgun (WGS) entry which is preliminary data.</text>
</comment>
<feature type="active site" description="Charge relay system" evidence="5">
    <location>
        <position position="844"/>
    </location>
</feature>
<dbReference type="Proteomes" id="UP001174936">
    <property type="component" value="Unassembled WGS sequence"/>
</dbReference>
<dbReference type="AlphaFoldDB" id="A0AA40CJD2"/>
<evidence type="ECO:0000313" key="9">
    <source>
        <dbReference type="Proteomes" id="UP001174936"/>
    </source>
</evidence>
<dbReference type="PROSITE" id="PS51892">
    <property type="entry name" value="SUBTILASE"/>
    <property type="match status" value="1"/>
</dbReference>
<protein>
    <recommendedName>
        <fullName evidence="7">Peptidase S8/S53 domain-containing protein</fullName>
    </recommendedName>
</protein>
<dbReference type="InterPro" id="IPR050131">
    <property type="entry name" value="Peptidase_S8_subtilisin-like"/>
</dbReference>
<dbReference type="InterPro" id="IPR036852">
    <property type="entry name" value="Peptidase_S8/S53_dom_sf"/>
</dbReference>
<keyword evidence="4 5" id="KW-0720">Serine protease</keyword>
<organism evidence="8 9">
    <name type="scientific">Cercophora newfieldiana</name>
    <dbReference type="NCBI Taxonomy" id="92897"/>
    <lineage>
        <taxon>Eukaryota</taxon>
        <taxon>Fungi</taxon>
        <taxon>Dikarya</taxon>
        <taxon>Ascomycota</taxon>
        <taxon>Pezizomycotina</taxon>
        <taxon>Sordariomycetes</taxon>
        <taxon>Sordariomycetidae</taxon>
        <taxon>Sordariales</taxon>
        <taxon>Lasiosphaeriaceae</taxon>
        <taxon>Cercophora</taxon>
    </lineage>
</organism>
<feature type="domain" description="Peptidase S8/S53" evidence="7">
    <location>
        <begin position="838"/>
        <end position="1135"/>
    </location>
</feature>
<proteinExistence type="inferred from homology"/>
<evidence type="ECO:0000256" key="4">
    <source>
        <dbReference type="ARBA" id="ARBA00022825"/>
    </source>
</evidence>
<keyword evidence="9" id="KW-1185">Reference proteome</keyword>
<dbReference type="PANTHER" id="PTHR43806:SF11">
    <property type="entry name" value="CEREVISIN-RELATED"/>
    <property type="match status" value="1"/>
</dbReference>
<dbReference type="SUPFAM" id="SSF52743">
    <property type="entry name" value="Subtilisin-like"/>
    <property type="match status" value="1"/>
</dbReference>
<comment type="similarity">
    <text evidence="1 5">Belongs to the peptidase S8 family.</text>
</comment>
<name>A0AA40CJD2_9PEZI</name>
<accession>A0AA40CJD2</accession>
<dbReference type="PANTHER" id="PTHR43806">
    <property type="entry name" value="PEPTIDASE S8"/>
    <property type="match status" value="1"/>
</dbReference>
<evidence type="ECO:0000256" key="6">
    <source>
        <dbReference type="SAM" id="MobiDB-lite"/>
    </source>
</evidence>
<reference evidence="8" key="1">
    <citation type="submission" date="2023-06" db="EMBL/GenBank/DDBJ databases">
        <title>Genome-scale phylogeny and comparative genomics of the fungal order Sordariales.</title>
        <authorList>
            <consortium name="Lawrence Berkeley National Laboratory"/>
            <person name="Hensen N."/>
            <person name="Bonometti L."/>
            <person name="Westerberg I."/>
            <person name="Brannstrom I.O."/>
            <person name="Guillou S."/>
            <person name="Cros-Aarteil S."/>
            <person name="Calhoun S."/>
            <person name="Haridas S."/>
            <person name="Kuo A."/>
            <person name="Mondo S."/>
            <person name="Pangilinan J."/>
            <person name="Riley R."/>
            <person name="Labutti K."/>
            <person name="Andreopoulos B."/>
            <person name="Lipzen A."/>
            <person name="Chen C."/>
            <person name="Yanf M."/>
            <person name="Daum C."/>
            <person name="Ng V."/>
            <person name="Clum A."/>
            <person name="Steindorff A."/>
            <person name="Ohm R."/>
            <person name="Martin F."/>
            <person name="Silar P."/>
            <person name="Natvig D."/>
            <person name="Lalanne C."/>
            <person name="Gautier V."/>
            <person name="Ament-Velasquez S.L."/>
            <person name="Kruys A."/>
            <person name="Hutchinson M.I."/>
            <person name="Powell A.J."/>
            <person name="Barry K."/>
            <person name="Miller A.N."/>
            <person name="Grigoriev I.V."/>
            <person name="Debuchy R."/>
            <person name="Gladieux P."/>
            <person name="Thoren M.H."/>
            <person name="Johannesson H."/>
        </authorList>
    </citation>
    <scope>NUCLEOTIDE SEQUENCE</scope>
    <source>
        <strain evidence="8">SMH2532-1</strain>
    </source>
</reference>
<feature type="compositionally biased region" description="Basic and acidic residues" evidence="6">
    <location>
        <begin position="869"/>
        <end position="885"/>
    </location>
</feature>
<keyword evidence="3 5" id="KW-0378">Hydrolase</keyword>
<feature type="region of interest" description="Disordered" evidence="6">
    <location>
        <begin position="843"/>
        <end position="936"/>
    </location>
</feature>
<feature type="region of interest" description="Disordered" evidence="6">
    <location>
        <begin position="335"/>
        <end position="407"/>
    </location>
</feature>
<keyword evidence="2 5" id="KW-0645">Protease</keyword>
<feature type="region of interest" description="Disordered" evidence="6">
    <location>
        <begin position="495"/>
        <end position="517"/>
    </location>
</feature>
<feature type="compositionally biased region" description="Basic and acidic residues" evidence="6">
    <location>
        <begin position="371"/>
        <end position="384"/>
    </location>
</feature>
<evidence type="ECO:0000256" key="1">
    <source>
        <dbReference type="ARBA" id="ARBA00011073"/>
    </source>
</evidence>
<feature type="compositionally biased region" description="Low complexity" evidence="6">
    <location>
        <begin position="886"/>
        <end position="900"/>
    </location>
</feature>
<sequence length="1206" mass="135790">MATFTGTQQLPPKSPIVFQMSGSIGNSMMAPNKGGRGEDYKTKWIESQKDSNSSTARPFLATDPLFTSMMDEVKKAIMTGDDTRKVVVRDLDSFLYDVEKHKGTVDSCIRWMILYHAAEKLPVAPPDSILESFEDEALREVVKIIAEREPHLSFEDPNHDWRNVGSKALKHTIKGQCKKKDHWNVDKKRTTPFHRAASQGNFIVIPVMISSLKLHCEKLANVEPLKRHPLFRPPHKDPPIQLITHVLSSEEYERRSTALKLVTWDAVVTPAMLKTLTELLEYPEIAFDPDTTFTDSLSAGKVNVVEEFLKKPKLAQKFVTAENIIKALDARPRVHPIEMDSSSSAGDAEEYDHDAPTGARPGSPPSWHGEAPSHRRELGDGDSAKDDDEDIEGDGQPPDQQENVVDGPTEILRILLRYAEKDDYTPGVIHKIVQLDAMDIWEMVSDQELDTSWLLHLAVSHHNLQFVKHFIKKYPESVISKAQVHDPLWPHAVLKPPPKTTGVGNDAASQNTEEESTEKHYPLWYNNSIRKPSSGWTKRTADDPEPHAGIRRELVMETIKRTETMQKLLEILEGSEERIKELCFELSQFNSKSHRVRDFAHSLILHQEHQDLLSYEETIKYARFPALDIHSDNTNTIALPIRDEHTEVFDILDWLYQTKHVRTILELKVLDRLINPHNELDIAQYVEDFGVEVLDWRFLDMSVSVLKEGTKKRLRGLHLYSSGKRAAISHWLNKEDGLPSKAFENLQFVWIHVIQDLMTKEQCTATRSYIKNKLKDFKKKDWVVPSARPWNPTSERLPSLEDIAQRAFPKLSRFILSYRDYATGSTIPKDKKAGHRPTKVAIIDNGIMSMTPAPPNAIPGSKPRRPGTRTREVKGAGESTSKTKDGTTTGRSRSGNQSGTIPDTASKPNDDEGQADGDKRPRTLWSRVQRGRSFVDDEGQVSPWMFASDPHGTQMANLICAIDPLCEIYVAKVTDSNKYGITPQRVAKAITWATDNDVDIISMSFSMVETSPELDKAITRAFTKGIVMMCSNHDEGSVASKAYPASDELTHAIAACDEYGALLRETEDKYAYKVHALNIAAGSVPFLDSSERVSGSSVATAIASGLSSLILSCVRLNNPGWEQSLRSNVSNTKEDEKRYRHKLVTKYLDAMVVPDSKSYLSLEKFGNMNVRFKDGEHMNAQTILEDAFKRHYVDLATEGKDLKFGG</sequence>
<feature type="active site" description="Charge relay system" evidence="5">
    <location>
        <position position="951"/>
    </location>
</feature>
<evidence type="ECO:0000259" key="7">
    <source>
        <dbReference type="Pfam" id="PF00082"/>
    </source>
</evidence>
<evidence type="ECO:0000256" key="3">
    <source>
        <dbReference type="ARBA" id="ARBA00022801"/>
    </source>
</evidence>
<dbReference type="GO" id="GO:0006508">
    <property type="term" value="P:proteolysis"/>
    <property type="evidence" value="ECO:0007669"/>
    <property type="project" value="UniProtKB-KW"/>
</dbReference>
<feature type="active site" description="Charge relay system" evidence="5">
    <location>
        <position position="1097"/>
    </location>
</feature>
<gene>
    <name evidence="8" type="ORF">B0T16DRAFT_460740</name>
</gene>
<dbReference type="Pfam" id="PF00082">
    <property type="entry name" value="Peptidase_S8"/>
    <property type="match status" value="1"/>
</dbReference>
<evidence type="ECO:0000256" key="5">
    <source>
        <dbReference type="PROSITE-ProRule" id="PRU01240"/>
    </source>
</evidence>
<evidence type="ECO:0000313" key="8">
    <source>
        <dbReference type="EMBL" id="KAK0640567.1"/>
    </source>
</evidence>
<dbReference type="GO" id="GO:0004252">
    <property type="term" value="F:serine-type endopeptidase activity"/>
    <property type="evidence" value="ECO:0007669"/>
    <property type="project" value="UniProtKB-UniRule"/>
</dbReference>
<dbReference type="EMBL" id="JAULSV010000006">
    <property type="protein sequence ID" value="KAK0640567.1"/>
    <property type="molecule type" value="Genomic_DNA"/>
</dbReference>
<dbReference type="InterPro" id="IPR000209">
    <property type="entry name" value="Peptidase_S8/S53_dom"/>
</dbReference>
<dbReference type="Gene3D" id="3.40.50.200">
    <property type="entry name" value="Peptidase S8/S53 domain"/>
    <property type="match status" value="1"/>
</dbReference>
<evidence type="ECO:0000256" key="2">
    <source>
        <dbReference type="ARBA" id="ARBA00022670"/>
    </source>
</evidence>